<evidence type="ECO:0000313" key="2">
    <source>
        <dbReference type="EMBL" id="CAH1789438.1"/>
    </source>
</evidence>
<proteinExistence type="predicted"/>
<sequence>QLATSSPSKRLGSKPLQRNKNQVSRTQSMRSPGPATRPTTLVRSNSSTPVNPHTSQGPGQGAKSPMGPSKSPAGLRKRTNSNPKLLHSSSRSNSIDSPTNSSSSKASSMGPTNTSTTNRSGTNTTTINSTPNRSNSMSYKSSSPSGSVTKIITTTSKATTPSKPSWVKGGSSGWVKPVNSTKTPSRERRSSTSSTNSASSKETSSTKVEQC</sequence>
<organism evidence="2 3">
    <name type="scientific">Owenia fusiformis</name>
    <name type="common">Polychaete worm</name>
    <dbReference type="NCBI Taxonomy" id="6347"/>
    <lineage>
        <taxon>Eukaryota</taxon>
        <taxon>Metazoa</taxon>
        <taxon>Spiralia</taxon>
        <taxon>Lophotrochozoa</taxon>
        <taxon>Annelida</taxon>
        <taxon>Polychaeta</taxon>
        <taxon>Sedentaria</taxon>
        <taxon>Canalipalpata</taxon>
        <taxon>Sabellida</taxon>
        <taxon>Oweniida</taxon>
        <taxon>Oweniidae</taxon>
        <taxon>Owenia</taxon>
    </lineage>
</organism>
<feature type="region of interest" description="Disordered" evidence="1">
    <location>
        <begin position="1"/>
        <end position="211"/>
    </location>
</feature>
<dbReference type="AlphaFoldDB" id="A0A8S4P8R2"/>
<feature type="non-terminal residue" evidence="2">
    <location>
        <position position="1"/>
    </location>
</feature>
<dbReference type="EMBL" id="CAIIXF020000007">
    <property type="protein sequence ID" value="CAH1789438.1"/>
    <property type="molecule type" value="Genomic_DNA"/>
</dbReference>
<name>A0A8S4P8R2_OWEFU</name>
<evidence type="ECO:0000313" key="3">
    <source>
        <dbReference type="Proteomes" id="UP000749559"/>
    </source>
</evidence>
<gene>
    <name evidence="2" type="ORF">OFUS_LOCUS14794</name>
</gene>
<feature type="compositionally biased region" description="Low complexity" evidence="1">
    <location>
        <begin position="191"/>
        <end position="211"/>
    </location>
</feature>
<evidence type="ECO:0000256" key="1">
    <source>
        <dbReference type="SAM" id="MobiDB-lite"/>
    </source>
</evidence>
<feature type="compositionally biased region" description="Low complexity" evidence="1">
    <location>
        <begin position="88"/>
        <end position="165"/>
    </location>
</feature>
<reference evidence="2" key="1">
    <citation type="submission" date="2022-03" db="EMBL/GenBank/DDBJ databases">
        <authorList>
            <person name="Martin C."/>
        </authorList>
    </citation>
    <scope>NUCLEOTIDE SEQUENCE</scope>
</reference>
<accession>A0A8S4P8R2</accession>
<keyword evidence="3" id="KW-1185">Reference proteome</keyword>
<feature type="compositionally biased region" description="Polar residues" evidence="1">
    <location>
        <begin position="37"/>
        <end position="57"/>
    </location>
</feature>
<dbReference type="Proteomes" id="UP000749559">
    <property type="component" value="Unassembled WGS sequence"/>
</dbReference>
<comment type="caution">
    <text evidence="2">The sequence shown here is derived from an EMBL/GenBank/DDBJ whole genome shotgun (WGS) entry which is preliminary data.</text>
</comment>
<feature type="compositionally biased region" description="Polar residues" evidence="1">
    <location>
        <begin position="16"/>
        <end position="30"/>
    </location>
</feature>
<protein>
    <submittedName>
        <fullName evidence="2">Uncharacterized protein</fullName>
    </submittedName>
</protein>